<dbReference type="InterPro" id="IPR002656">
    <property type="entry name" value="Acyl_transf_3_dom"/>
</dbReference>
<sequence length="381" mass="41416">MYSGQKGMFASRPAAGSVRFEALQSLRGLAALTVVIRHVLACYPIPDHLTTVIVFFFFNSPAAVTLFFVLSGFVLTHSLERQSLTLPTLLTFWTRRVFRILPCVMAVSLLSYLYIRSPLSAWPIEGSDPFMTGLLPHDMPLSPFLFLKCMLSLSGALVPQNWTVMVELIAALFFPFLWVASTKGARAFLPLAIVTLLLAAFAPAGGKGLPFIYAFSFVAGMVAYRAWQNTTVTLTGVGLLLAAVGMSLPTTVLTEPETLGAVFSSPRLVIPEAVFSALLLFGLARGGAVARALSCRPLLWLGNISYSIYLLHFLIIAIAGRLLSPLLPNLSMTAREGLVLGLTLILVLPLSHLLYETVEKPVNRLGHRVASLLFKPRSHTA</sequence>
<feature type="transmembrane region" description="Helical" evidence="1">
    <location>
        <begin position="234"/>
        <end position="253"/>
    </location>
</feature>
<keyword evidence="3" id="KW-0808">Transferase</keyword>
<keyword evidence="1" id="KW-0472">Membrane</keyword>
<dbReference type="InterPro" id="IPR050879">
    <property type="entry name" value="Acyltransferase_3"/>
</dbReference>
<evidence type="ECO:0000256" key="1">
    <source>
        <dbReference type="SAM" id="Phobius"/>
    </source>
</evidence>
<feature type="transmembrane region" description="Helical" evidence="1">
    <location>
        <begin position="187"/>
        <end position="205"/>
    </location>
</feature>
<keyword evidence="4" id="KW-1185">Reference proteome</keyword>
<keyword evidence="1" id="KW-1133">Transmembrane helix</keyword>
<reference evidence="3 4" key="1">
    <citation type="journal article" date="2020" name="Int. J. Syst. Evol. Microbiol.">
        <title>Novel acetic acid bacteria from cider fermentations: Acetobacter conturbans sp. nov. and Acetobacter fallax sp. nov.</title>
        <authorList>
            <person name="Sombolestani A.S."/>
            <person name="Cleenwerck I."/>
            <person name="Cnockaert M."/>
            <person name="Borremans W."/>
            <person name="Wieme A.D."/>
            <person name="De Vuyst L."/>
            <person name="Vandamme P."/>
        </authorList>
    </citation>
    <scope>NUCLEOTIDE SEQUENCE [LARGE SCALE GENOMIC DNA]</scope>
    <source>
        <strain evidence="3 4">LMG 1627</strain>
    </source>
</reference>
<evidence type="ECO:0000259" key="2">
    <source>
        <dbReference type="Pfam" id="PF01757"/>
    </source>
</evidence>
<comment type="caution">
    <text evidence="3">The sequence shown here is derived from an EMBL/GenBank/DDBJ whole genome shotgun (WGS) entry which is preliminary data.</text>
</comment>
<evidence type="ECO:0000313" key="4">
    <source>
        <dbReference type="Proteomes" id="UP000631653"/>
    </source>
</evidence>
<dbReference type="GO" id="GO:0016746">
    <property type="term" value="F:acyltransferase activity"/>
    <property type="evidence" value="ECO:0007669"/>
    <property type="project" value="UniProtKB-KW"/>
</dbReference>
<keyword evidence="3" id="KW-0012">Acyltransferase</keyword>
<feature type="transmembrane region" description="Helical" evidence="1">
    <location>
        <begin position="273"/>
        <end position="294"/>
    </location>
</feature>
<dbReference type="PANTHER" id="PTHR23028:SF53">
    <property type="entry name" value="ACYL_TRANSF_3 DOMAIN-CONTAINING PROTEIN"/>
    <property type="match status" value="1"/>
</dbReference>
<feature type="transmembrane region" description="Helical" evidence="1">
    <location>
        <begin position="306"/>
        <end position="326"/>
    </location>
</feature>
<evidence type="ECO:0000313" key="3">
    <source>
        <dbReference type="EMBL" id="NHN87386.1"/>
    </source>
</evidence>
<dbReference type="EMBL" id="WOSY01000001">
    <property type="protein sequence ID" value="NHN87386.1"/>
    <property type="molecule type" value="Genomic_DNA"/>
</dbReference>
<dbReference type="Proteomes" id="UP000631653">
    <property type="component" value="Unassembled WGS sequence"/>
</dbReference>
<feature type="transmembrane region" description="Helical" evidence="1">
    <location>
        <begin position="338"/>
        <end position="355"/>
    </location>
</feature>
<name>A0ABX0JVY6_9PROT</name>
<dbReference type="Pfam" id="PF01757">
    <property type="entry name" value="Acyl_transf_3"/>
    <property type="match status" value="1"/>
</dbReference>
<proteinExistence type="predicted"/>
<feature type="domain" description="Acyltransferase 3" evidence="2">
    <location>
        <begin position="22"/>
        <end position="349"/>
    </location>
</feature>
<gene>
    <name evidence="3" type="ORF">GOB81_01880</name>
</gene>
<feature type="transmembrane region" description="Helical" evidence="1">
    <location>
        <begin position="97"/>
        <end position="115"/>
    </location>
</feature>
<protein>
    <submittedName>
        <fullName evidence="3">Acyltransferase family protein</fullName>
    </submittedName>
</protein>
<organism evidence="3 4">
    <name type="scientific">Acetobacter conturbans</name>
    <dbReference type="NCBI Taxonomy" id="1737472"/>
    <lineage>
        <taxon>Bacteria</taxon>
        <taxon>Pseudomonadati</taxon>
        <taxon>Pseudomonadota</taxon>
        <taxon>Alphaproteobacteria</taxon>
        <taxon>Acetobacterales</taxon>
        <taxon>Acetobacteraceae</taxon>
        <taxon>Acetobacter</taxon>
    </lineage>
</organism>
<feature type="transmembrane region" description="Helical" evidence="1">
    <location>
        <begin position="211"/>
        <end position="227"/>
    </location>
</feature>
<feature type="transmembrane region" description="Helical" evidence="1">
    <location>
        <begin position="162"/>
        <end position="180"/>
    </location>
</feature>
<keyword evidence="1" id="KW-0812">Transmembrane</keyword>
<dbReference type="PANTHER" id="PTHR23028">
    <property type="entry name" value="ACETYLTRANSFERASE"/>
    <property type="match status" value="1"/>
</dbReference>
<accession>A0ABX0JVY6</accession>
<feature type="transmembrane region" description="Helical" evidence="1">
    <location>
        <begin position="52"/>
        <end position="76"/>
    </location>
</feature>